<dbReference type="AlphaFoldDB" id="A0AAV5RCR6"/>
<evidence type="ECO:0000256" key="6">
    <source>
        <dbReference type="SAM" id="SignalP"/>
    </source>
</evidence>
<dbReference type="InterPro" id="IPR009644">
    <property type="entry name" value="FKTN/MNN4/W02B3.4-1"/>
</dbReference>
<evidence type="ECO:0000256" key="2">
    <source>
        <dbReference type="ARBA" id="ARBA00022692"/>
    </source>
</evidence>
<keyword evidence="3" id="KW-1133">Transmembrane helix</keyword>
<evidence type="ECO:0000256" key="4">
    <source>
        <dbReference type="ARBA" id="ARBA00023136"/>
    </source>
</evidence>
<proteinExistence type="predicted"/>
<evidence type="ECO:0000256" key="5">
    <source>
        <dbReference type="SAM" id="MobiDB-lite"/>
    </source>
</evidence>
<evidence type="ECO:0000259" key="7">
    <source>
        <dbReference type="Pfam" id="PF04991"/>
    </source>
</evidence>
<keyword evidence="4" id="KW-0472">Membrane</keyword>
<keyword evidence="9" id="KW-1185">Reference proteome</keyword>
<feature type="signal peptide" evidence="6">
    <location>
        <begin position="1"/>
        <end position="30"/>
    </location>
</feature>
<dbReference type="GO" id="GO:0016020">
    <property type="term" value="C:membrane"/>
    <property type="evidence" value="ECO:0007669"/>
    <property type="project" value="UniProtKB-SubCell"/>
</dbReference>
<evidence type="ECO:0000256" key="3">
    <source>
        <dbReference type="ARBA" id="ARBA00022989"/>
    </source>
</evidence>
<feature type="region of interest" description="Disordered" evidence="5">
    <location>
        <begin position="599"/>
        <end position="629"/>
    </location>
</feature>
<evidence type="ECO:0000313" key="9">
    <source>
        <dbReference type="Proteomes" id="UP001378960"/>
    </source>
</evidence>
<protein>
    <recommendedName>
        <fullName evidence="7">LicD/FKTN/FKRP nucleotidyltransferase domain-containing protein</fullName>
    </recommendedName>
</protein>
<reference evidence="8 9" key="1">
    <citation type="journal article" date="2023" name="Elife">
        <title>Identification of key yeast species and microbe-microbe interactions impacting larval growth of Drosophila in the wild.</title>
        <authorList>
            <person name="Mure A."/>
            <person name="Sugiura Y."/>
            <person name="Maeda R."/>
            <person name="Honda K."/>
            <person name="Sakurai N."/>
            <person name="Takahashi Y."/>
            <person name="Watada M."/>
            <person name="Katoh T."/>
            <person name="Gotoh A."/>
            <person name="Gotoh Y."/>
            <person name="Taniguchi I."/>
            <person name="Nakamura K."/>
            <person name="Hayashi T."/>
            <person name="Katayama T."/>
            <person name="Uemura T."/>
            <person name="Hattori Y."/>
        </authorList>
    </citation>
    <scope>NUCLEOTIDE SEQUENCE [LARGE SCALE GENOMIC DNA]</scope>
    <source>
        <strain evidence="8 9">PK-24</strain>
    </source>
</reference>
<feature type="chain" id="PRO_5044000206" description="LicD/FKTN/FKRP nucleotidyltransferase domain-containing protein" evidence="6">
    <location>
        <begin position="31"/>
        <end position="887"/>
    </location>
</feature>
<dbReference type="Pfam" id="PF04991">
    <property type="entry name" value="LicD"/>
    <property type="match status" value="1"/>
</dbReference>
<dbReference type="EMBL" id="BTGB01000009">
    <property type="protein sequence ID" value="GMM48394.1"/>
    <property type="molecule type" value="Genomic_DNA"/>
</dbReference>
<accession>A0AAV5RCR6</accession>
<keyword evidence="2" id="KW-0812">Transmembrane</keyword>
<dbReference type="Proteomes" id="UP001378960">
    <property type="component" value="Unassembled WGS sequence"/>
</dbReference>
<comment type="subcellular location">
    <subcellularLocation>
        <location evidence="1">Membrane</location>
        <topology evidence="1">Single-pass membrane protein</topology>
    </subcellularLocation>
</comment>
<evidence type="ECO:0000313" key="8">
    <source>
        <dbReference type="EMBL" id="GMM48394.1"/>
    </source>
</evidence>
<name>A0AAV5RCR6_PICKL</name>
<comment type="caution">
    <text evidence="8">The sequence shown here is derived from an EMBL/GenBank/DDBJ whole genome shotgun (WGS) entry which is preliminary data.</text>
</comment>
<gene>
    <name evidence="8" type="ORF">DAPK24_049920</name>
</gene>
<feature type="domain" description="LicD/FKTN/FKRP nucleotidyltransferase" evidence="7">
    <location>
        <begin position="431"/>
        <end position="670"/>
    </location>
</feature>
<evidence type="ECO:0000256" key="1">
    <source>
        <dbReference type="ARBA" id="ARBA00004167"/>
    </source>
</evidence>
<organism evidence="8 9">
    <name type="scientific">Pichia kluyveri</name>
    <name type="common">Yeast</name>
    <dbReference type="NCBI Taxonomy" id="36015"/>
    <lineage>
        <taxon>Eukaryota</taxon>
        <taxon>Fungi</taxon>
        <taxon>Dikarya</taxon>
        <taxon>Ascomycota</taxon>
        <taxon>Saccharomycotina</taxon>
        <taxon>Pichiomycetes</taxon>
        <taxon>Pichiales</taxon>
        <taxon>Pichiaceae</taxon>
        <taxon>Pichia</taxon>
    </lineage>
</organism>
<dbReference type="GO" id="GO:0009100">
    <property type="term" value="P:glycoprotein metabolic process"/>
    <property type="evidence" value="ECO:0007669"/>
    <property type="project" value="UniProtKB-ARBA"/>
</dbReference>
<dbReference type="InterPro" id="IPR007074">
    <property type="entry name" value="LicD/FKTN/FKRP_NTP_transf"/>
</dbReference>
<sequence>MLHQFAPLRFRRKLASISLLLVIVQNETSIAPIINSIYKILTNPKIDNLNPKFTSHFINSKIDTELDEKYIKSYLEFRQSKHLYDPIITLSVYLNYLNTQYSENSVKIPFSWEDWVDLSYLNEFLDDGKSLTCKQFVDKYKYEIDFEWNDSTPSSSLVDKTNCLDTMDYIITDEGKHRSKKLLPGFNFQKKLDKVSTFMGKAYNAKSYLLSYAPKPDFIYFLTDNGKYFRAETKQSSSMLRNGLLKNFLTSESYNGFNPIEQLSKLNKFYEIEHEHTFKLRLNNDNNYQIDIPDENFDVDFATRYKYLFETDDSLLKDNELNFKNSLKRSFQMKTEDIPKYLDEVNITPNHEYRGHKVRENGNHYDSRFFAGFISEMPASEISIHNPRSILNNSEIKSTATPENIKNSILSHLSHLLFTVTFNDGLFLIPAHGTLLSWYFNSMSFPWDEDADVQMPIGDLAEFCLRYNNSMVVENPKYGTAKGYVDCGTAITHREKGNGNNIIDARIIDVDSGMYIDITGLSVSEDEMDENYLKKFDKWVSNELKIDYNILQESRQKEVEMERAYKLRDERERAEKEKLQRERELLKIEKENLEKEKESFEAAKKNYDNKENKNDADDKQRKEKRNLEKSVKDIHKQHKIFNCRNRHFYSYDQFSPLRLTLYEGAPTLVAVNDSALRSQVEIDHDALFNTEHKNYHFSKPLRAWLYAYDILQAELAIGLNPKPDKSVNEIKKNNQIEAREVCPTYRENQVKVFYELVKQSIYDTTSEDLIYTYEYLMDEERNLKNQSQVINYLSKIPVYFKTEKKPFINIFEEVYHNKELTHAHEAEMKLYDNTWNLSDPNIIDNLKPLTNKESLGEWMLKDHAPPRVPLYDYIKFAEQEFKIDKTE</sequence>
<keyword evidence="6" id="KW-0732">Signal</keyword>
<dbReference type="PANTHER" id="PTHR15407">
    <property type="entry name" value="FUKUTIN-RELATED"/>
    <property type="match status" value="1"/>
</dbReference>
<dbReference type="PANTHER" id="PTHR15407:SF28">
    <property type="entry name" value="RIBITOL-5-PHOSPHATE TRANSFERASE FKTN"/>
    <property type="match status" value="1"/>
</dbReference>